<accession>A0A5E4PIU5</accession>
<reference evidence="2 3" key="1">
    <citation type="submission" date="2019-08" db="EMBL/GenBank/DDBJ databases">
        <authorList>
            <person name="Guy L."/>
        </authorList>
    </citation>
    <scope>NUCLEOTIDE SEQUENCE [LARGE SCALE GENOMIC DNA]</scope>
    <source>
        <strain evidence="2 3">SGT-108</strain>
    </source>
</reference>
<protein>
    <submittedName>
        <fullName evidence="2">GMP synthase [glutamine-hydrolyzing]</fullName>
    </submittedName>
</protein>
<dbReference type="SUPFAM" id="SSF52317">
    <property type="entry name" value="Class I glutamine amidotransferase-like"/>
    <property type="match status" value="1"/>
</dbReference>
<organism evidence="2 3">
    <name type="scientific">Aquicella siphonis</name>
    <dbReference type="NCBI Taxonomy" id="254247"/>
    <lineage>
        <taxon>Bacteria</taxon>
        <taxon>Pseudomonadati</taxon>
        <taxon>Pseudomonadota</taxon>
        <taxon>Gammaproteobacteria</taxon>
        <taxon>Legionellales</taxon>
        <taxon>Coxiellaceae</taxon>
        <taxon>Aquicella</taxon>
    </lineage>
</organism>
<dbReference type="PANTHER" id="PTHR42695:SF5">
    <property type="entry name" value="GLUTAMINE AMIDOTRANSFERASE YLR126C-RELATED"/>
    <property type="match status" value="1"/>
</dbReference>
<dbReference type="InterPro" id="IPR029062">
    <property type="entry name" value="Class_I_gatase-like"/>
</dbReference>
<dbReference type="GO" id="GO:0005829">
    <property type="term" value="C:cytosol"/>
    <property type="evidence" value="ECO:0007669"/>
    <property type="project" value="TreeGrafter"/>
</dbReference>
<dbReference type="FunFam" id="3.40.50.880:FF:000033">
    <property type="entry name" value="Glutamine amidotransferase class-I"/>
    <property type="match status" value="1"/>
</dbReference>
<gene>
    <name evidence="2" type="primary">guaA_2</name>
    <name evidence="2" type="ORF">AQUSIP_23170</name>
</gene>
<evidence type="ECO:0000313" key="3">
    <source>
        <dbReference type="Proteomes" id="UP000324194"/>
    </source>
</evidence>
<dbReference type="AlphaFoldDB" id="A0A5E4PIU5"/>
<dbReference type="PANTHER" id="PTHR42695">
    <property type="entry name" value="GLUTAMINE AMIDOTRANSFERASE YLR126C-RELATED"/>
    <property type="match status" value="1"/>
</dbReference>
<dbReference type="CDD" id="cd01741">
    <property type="entry name" value="GATase1_1"/>
    <property type="match status" value="1"/>
</dbReference>
<dbReference type="OrthoDB" id="9813383at2"/>
<dbReference type="EMBL" id="LR699120">
    <property type="protein sequence ID" value="VVC76990.1"/>
    <property type="molecule type" value="Genomic_DNA"/>
</dbReference>
<proteinExistence type="predicted"/>
<sequence length="236" mass="26238">MHIHYIIHAPFEKLGTIESWINKNQFSVSGTHVYRGEDLPAVEDFDFLIIMGGPQSALMLEKFPYLQAEVDLIQSAIAANKAILGICLGAQLLGIALGAKAEPSPHREIGVYPVEATPEASSDPLFKQFPGQFDVMHWHSDMPGLPDKAVLLAKSAGCPRQAFRYGDRVYGFQFHLELTPENIKEMVRHCQNELSPGKYVQKSEELIRSDLSGINLKMHKALDHLADCMQAGKSVR</sequence>
<evidence type="ECO:0000313" key="2">
    <source>
        <dbReference type="EMBL" id="VVC76990.1"/>
    </source>
</evidence>
<dbReference type="InterPro" id="IPR044992">
    <property type="entry name" value="ChyE-like"/>
</dbReference>
<dbReference type="RefSeq" id="WP_148340397.1">
    <property type="nucleotide sequence ID" value="NZ_LR699120.1"/>
</dbReference>
<dbReference type="Proteomes" id="UP000324194">
    <property type="component" value="Chromosome 2"/>
</dbReference>
<dbReference type="Pfam" id="PF00117">
    <property type="entry name" value="GATase"/>
    <property type="match status" value="1"/>
</dbReference>
<name>A0A5E4PIU5_9COXI</name>
<dbReference type="Gene3D" id="3.40.50.880">
    <property type="match status" value="1"/>
</dbReference>
<dbReference type="KEGG" id="asip:AQUSIP_23170"/>
<keyword evidence="3" id="KW-1185">Reference proteome</keyword>
<feature type="domain" description="Glutamine amidotransferase" evidence="1">
    <location>
        <begin position="42"/>
        <end position="183"/>
    </location>
</feature>
<dbReference type="InterPro" id="IPR017926">
    <property type="entry name" value="GATASE"/>
</dbReference>
<evidence type="ECO:0000259" key="1">
    <source>
        <dbReference type="Pfam" id="PF00117"/>
    </source>
</evidence>
<dbReference type="PROSITE" id="PS51273">
    <property type="entry name" value="GATASE_TYPE_1"/>
    <property type="match status" value="1"/>
</dbReference>